<feature type="transmembrane region" description="Helical" evidence="7">
    <location>
        <begin position="29"/>
        <end position="52"/>
    </location>
</feature>
<dbReference type="InterPro" id="IPR036259">
    <property type="entry name" value="MFS_trans_sf"/>
</dbReference>
<keyword evidence="3" id="KW-1003">Cell membrane</keyword>
<feature type="transmembrane region" description="Helical" evidence="7">
    <location>
        <begin position="58"/>
        <end position="79"/>
    </location>
</feature>
<feature type="transmembrane region" description="Helical" evidence="7">
    <location>
        <begin position="237"/>
        <end position="256"/>
    </location>
</feature>
<feature type="transmembrane region" description="Helical" evidence="7">
    <location>
        <begin position="329"/>
        <end position="352"/>
    </location>
</feature>
<feature type="transmembrane region" description="Helical" evidence="7">
    <location>
        <begin position="268"/>
        <end position="289"/>
    </location>
</feature>
<feature type="transmembrane region" description="Helical" evidence="7">
    <location>
        <begin position="301"/>
        <end position="323"/>
    </location>
</feature>
<comment type="subcellular location">
    <subcellularLocation>
        <location evidence="1">Cell membrane</location>
        <topology evidence="1">Multi-pass membrane protein</topology>
    </subcellularLocation>
</comment>
<dbReference type="CDD" id="cd06173">
    <property type="entry name" value="MFS_MefA_like"/>
    <property type="match status" value="1"/>
</dbReference>
<feature type="transmembrane region" description="Helical" evidence="7">
    <location>
        <begin position="390"/>
        <end position="412"/>
    </location>
</feature>
<evidence type="ECO:0000256" key="1">
    <source>
        <dbReference type="ARBA" id="ARBA00004651"/>
    </source>
</evidence>
<reference evidence="8" key="1">
    <citation type="submission" date="2019-03" db="EMBL/GenBank/DDBJ databases">
        <title>Lake Tanganyika Metagenome-Assembled Genomes (MAGs).</title>
        <authorList>
            <person name="Tran P."/>
        </authorList>
    </citation>
    <scope>NUCLEOTIDE SEQUENCE</scope>
    <source>
        <strain evidence="8">K_DeepCast_65m_m2_066</strain>
    </source>
</reference>
<name>A0A937W074_UNCTE</name>
<dbReference type="PANTHER" id="PTHR23513">
    <property type="entry name" value="INTEGRAL MEMBRANE EFFLUX PROTEIN-RELATED"/>
    <property type="match status" value="1"/>
</dbReference>
<keyword evidence="6 7" id="KW-0472">Membrane</keyword>
<keyword evidence="4 7" id="KW-0812">Transmembrane</keyword>
<evidence type="ECO:0000256" key="3">
    <source>
        <dbReference type="ARBA" id="ARBA00022475"/>
    </source>
</evidence>
<organism evidence="8 9">
    <name type="scientific">Tectimicrobiota bacterium</name>
    <dbReference type="NCBI Taxonomy" id="2528274"/>
    <lineage>
        <taxon>Bacteria</taxon>
        <taxon>Pseudomonadati</taxon>
        <taxon>Nitrospinota/Tectimicrobiota group</taxon>
        <taxon>Candidatus Tectimicrobiota</taxon>
    </lineage>
</organism>
<keyword evidence="2" id="KW-0813">Transport</keyword>
<evidence type="ECO:0000256" key="6">
    <source>
        <dbReference type="ARBA" id="ARBA00023136"/>
    </source>
</evidence>
<evidence type="ECO:0000313" key="9">
    <source>
        <dbReference type="Proteomes" id="UP000712673"/>
    </source>
</evidence>
<evidence type="ECO:0000256" key="7">
    <source>
        <dbReference type="SAM" id="Phobius"/>
    </source>
</evidence>
<dbReference type="Pfam" id="PF05977">
    <property type="entry name" value="MFS_3"/>
    <property type="match status" value="1"/>
</dbReference>
<evidence type="ECO:0000256" key="2">
    <source>
        <dbReference type="ARBA" id="ARBA00022448"/>
    </source>
</evidence>
<dbReference type="InterPro" id="IPR010290">
    <property type="entry name" value="TM_effector"/>
</dbReference>
<evidence type="ECO:0000313" key="8">
    <source>
        <dbReference type="EMBL" id="MBM3224361.1"/>
    </source>
</evidence>
<dbReference type="Gene3D" id="1.20.1250.20">
    <property type="entry name" value="MFS general substrate transporter like domains"/>
    <property type="match status" value="1"/>
</dbReference>
<dbReference type="EMBL" id="VGLS01000308">
    <property type="protein sequence ID" value="MBM3224361.1"/>
    <property type="molecule type" value="Genomic_DNA"/>
</dbReference>
<sequence>MAGSASRSRRPVPTQRVFRAFANRGYLRLWVANFLIFTSRWMQITLMTWLVLELTDSPFLVALVGFFSSAPMFLLGLLGGLLADRMQRQRLLSLTQGTNVVASFLFLLLLGADLVEVWHAYAAIVLTGSCWALDTPSRRAIVYDLLGADGITNALALDSVGMNASRMCGPALAGLLITLGGVTSGYVVITVACSIAWVLLWSLPLPQGVRTARQQQSLGRNLLEGFRHVRGNRTIKATLYITVVMNVLLFPYVQMVPIIARDVLHVDAALMGALQAAEGLGALIGAVLIASATNLNYHGRVFAGGSLLALLGLCAFSMSRWYIVSLPALLFLGMGTAGFGAMQSTIIILAAGDAMRGRALGVLSIAIGTGPFGSLLMGALASAIHPVFAIRMHALLGIVLLACIMVLMPSFIDRTQPVRVSPTPRQARN</sequence>
<proteinExistence type="predicted"/>
<feature type="transmembrane region" description="Helical" evidence="7">
    <location>
        <begin position="172"/>
        <end position="200"/>
    </location>
</feature>
<protein>
    <submittedName>
        <fullName evidence="8">MFS transporter</fullName>
    </submittedName>
</protein>
<dbReference type="Proteomes" id="UP000712673">
    <property type="component" value="Unassembled WGS sequence"/>
</dbReference>
<gene>
    <name evidence="8" type="ORF">FJZ47_11230</name>
</gene>
<dbReference type="AlphaFoldDB" id="A0A937W074"/>
<dbReference type="SUPFAM" id="SSF103473">
    <property type="entry name" value="MFS general substrate transporter"/>
    <property type="match status" value="1"/>
</dbReference>
<accession>A0A937W074</accession>
<keyword evidence="5 7" id="KW-1133">Transmembrane helix</keyword>
<evidence type="ECO:0000256" key="5">
    <source>
        <dbReference type="ARBA" id="ARBA00022989"/>
    </source>
</evidence>
<dbReference type="PANTHER" id="PTHR23513:SF11">
    <property type="entry name" value="STAPHYLOFERRIN A TRANSPORTER"/>
    <property type="match status" value="1"/>
</dbReference>
<comment type="caution">
    <text evidence="8">The sequence shown here is derived from an EMBL/GenBank/DDBJ whole genome shotgun (WGS) entry which is preliminary data.</text>
</comment>
<feature type="transmembrane region" description="Helical" evidence="7">
    <location>
        <begin position="359"/>
        <end position="384"/>
    </location>
</feature>
<evidence type="ECO:0000256" key="4">
    <source>
        <dbReference type="ARBA" id="ARBA00022692"/>
    </source>
</evidence>
<dbReference type="GO" id="GO:0005886">
    <property type="term" value="C:plasma membrane"/>
    <property type="evidence" value="ECO:0007669"/>
    <property type="project" value="UniProtKB-SubCell"/>
</dbReference>